<evidence type="ECO:0000259" key="8">
    <source>
        <dbReference type="Pfam" id="PF02608"/>
    </source>
</evidence>
<dbReference type="EMBL" id="WAGX01000005">
    <property type="protein sequence ID" value="KAB1438563.1"/>
    <property type="molecule type" value="Genomic_DNA"/>
</dbReference>
<dbReference type="Proteomes" id="UP000461768">
    <property type="component" value="Unassembled WGS sequence"/>
</dbReference>
<keyword evidence="10" id="KW-1185">Reference proteome</keyword>
<comment type="caution">
    <text evidence="9">The sequence shown here is derived from an EMBL/GenBank/DDBJ whole genome shotgun (WGS) entry which is preliminary data.</text>
</comment>
<gene>
    <name evidence="9" type="ORF">F7O84_13590</name>
</gene>
<evidence type="ECO:0000256" key="2">
    <source>
        <dbReference type="ARBA" id="ARBA00008610"/>
    </source>
</evidence>
<reference evidence="9 10" key="1">
    <citation type="submission" date="2019-09" db="EMBL/GenBank/DDBJ databases">
        <authorList>
            <person name="Valk L.C."/>
        </authorList>
    </citation>
    <scope>NUCLEOTIDE SEQUENCE [LARGE SCALE GENOMIC DNA]</scope>
    <source>
        <strain evidence="9">GalUA</strain>
    </source>
</reference>
<dbReference type="SUPFAM" id="SSF53822">
    <property type="entry name" value="Periplasmic binding protein-like I"/>
    <property type="match status" value="1"/>
</dbReference>
<dbReference type="AlphaFoldDB" id="A0A7V7QL10"/>
<evidence type="ECO:0000256" key="4">
    <source>
        <dbReference type="ARBA" id="ARBA00022729"/>
    </source>
</evidence>
<dbReference type="RefSeq" id="WP_151146207.1">
    <property type="nucleotide sequence ID" value="NZ_WAGX01000005.1"/>
</dbReference>
<evidence type="ECO:0000313" key="10">
    <source>
        <dbReference type="Proteomes" id="UP000461768"/>
    </source>
</evidence>
<sequence>MLGKRLLGKRLFVTVFYLVIVTIHFIGCTSLKKDTDESDSTQSLEVAEEETYEIALVSDLGTIKDQSFNQASWEGIMTYALEHGVSYKNYQPEEGTLDAYVDNIELAIKNGAKLVVCPGYNFETPIFIVQDKYPEVTFILIDGEPHNVAYSESRIEDNVLAIMFQEEEAGFLAGYAAVKEGYTKLGFIGGMAVPAVIKYGYGFVQGCEKAAMEMGIQTEIVYTYAGTFGESDDAKNMAASWYQNGTQIIFACGGAIGNSVIEAAEMENGYVIGVDADQGSQSNVIITSAMKMIMTAVYQGIEQYYSGAFPGGTIQRFSAENNGIGLPMDTSRFRVFSKENYESIYKKLVAGEIQIINNEEDSTTKDIPLIATHVEFIH</sequence>
<name>A0A7V7QL10_9FIRM</name>
<keyword evidence="5 7" id="KW-0472">Membrane</keyword>
<organism evidence="9 10">
    <name type="scientific">Candidatus Galacturonatibacter soehngenii</name>
    <dbReference type="NCBI Taxonomy" id="2307010"/>
    <lineage>
        <taxon>Bacteria</taxon>
        <taxon>Bacillati</taxon>
        <taxon>Bacillota</taxon>
        <taxon>Clostridia</taxon>
        <taxon>Lachnospirales</taxon>
        <taxon>Lachnospiraceae</taxon>
        <taxon>Candidatus Galacturonatibacter</taxon>
    </lineage>
</organism>
<evidence type="ECO:0000256" key="1">
    <source>
        <dbReference type="ARBA" id="ARBA00004193"/>
    </source>
</evidence>
<evidence type="ECO:0000256" key="6">
    <source>
        <dbReference type="ARBA" id="ARBA00023288"/>
    </source>
</evidence>
<dbReference type="OrthoDB" id="9769871at2"/>
<dbReference type="GO" id="GO:0005886">
    <property type="term" value="C:plasma membrane"/>
    <property type="evidence" value="ECO:0007669"/>
    <property type="project" value="UniProtKB-SubCell"/>
</dbReference>
<comment type="similarity">
    <text evidence="2">Belongs to the BMP lipoprotein family.</text>
</comment>
<dbReference type="PANTHER" id="PTHR34296:SF2">
    <property type="entry name" value="ABC TRANSPORTER GUANOSINE-BINDING PROTEIN NUPN"/>
    <property type="match status" value="1"/>
</dbReference>
<dbReference type="InterPro" id="IPR028082">
    <property type="entry name" value="Peripla_BP_I"/>
</dbReference>
<dbReference type="InterPro" id="IPR003760">
    <property type="entry name" value="PnrA-like"/>
</dbReference>
<comment type="subcellular location">
    <subcellularLocation>
        <location evidence="1">Cell membrane</location>
        <topology evidence="1">Lipid-anchor</topology>
    </subcellularLocation>
</comment>
<feature type="transmembrane region" description="Helical" evidence="7">
    <location>
        <begin position="7"/>
        <end position="27"/>
    </location>
</feature>
<dbReference type="CDD" id="cd06354">
    <property type="entry name" value="PBP1_PrnA-like"/>
    <property type="match status" value="1"/>
</dbReference>
<accession>A0A7V7QL10</accession>
<proteinExistence type="inferred from homology"/>
<keyword evidence="7" id="KW-1133">Transmembrane helix</keyword>
<dbReference type="Pfam" id="PF02608">
    <property type="entry name" value="Bmp"/>
    <property type="match status" value="1"/>
</dbReference>
<dbReference type="Gene3D" id="3.40.50.2300">
    <property type="match status" value="2"/>
</dbReference>
<evidence type="ECO:0000256" key="7">
    <source>
        <dbReference type="SAM" id="Phobius"/>
    </source>
</evidence>
<keyword evidence="4" id="KW-0732">Signal</keyword>
<reference evidence="9 10" key="2">
    <citation type="submission" date="2020-02" db="EMBL/GenBank/DDBJ databases">
        <title>Candidatus Galacturonibacter soehngenii shows hetero-acetogenic catabolism of galacturonic acid but lacks a canonical carbon monoxide dehydrogenase/acetyl-CoA synthase complex.</title>
        <authorList>
            <person name="Diender M."/>
            <person name="Stouten G.R."/>
            <person name="Petersen J.F."/>
            <person name="Nielsen P.H."/>
            <person name="Dueholm M.S."/>
            <person name="Pronk J.T."/>
            <person name="Van Loosdrecht M.C.M."/>
        </authorList>
    </citation>
    <scope>NUCLEOTIDE SEQUENCE [LARGE SCALE GENOMIC DNA]</scope>
    <source>
        <strain evidence="9">GalUA</strain>
    </source>
</reference>
<protein>
    <submittedName>
        <fullName evidence="9">BMP family ABC transporter substrate-binding protein</fullName>
    </submittedName>
</protein>
<dbReference type="InterPro" id="IPR050957">
    <property type="entry name" value="BMP_lipoprotein"/>
</dbReference>
<dbReference type="PANTHER" id="PTHR34296">
    <property type="entry name" value="TRANSCRIPTIONAL ACTIVATOR PROTEIN MED"/>
    <property type="match status" value="1"/>
</dbReference>
<evidence type="ECO:0000313" key="9">
    <source>
        <dbReference type="EMBL" id="KAB1438563.1"/>
    </source>
</evidence>
<keyword evidence="7" id="KW-0812">Transmembrane</keyword>
<keyword evidence="6" id="KW-0449">Lipoprotein</keyword>
<feature type="domain" description="ABC transporter substrate-binding protein PnrA-like" evidence="8">
    <location>
        <begin position="57"/>
        <end position="359"/>
    </location>
</feature>
<evidence type="ECO:0000256" key="3">
    <source>
        <dbReference type="ARBA" id="ARBA00022475"/>
    </source>
</evidence>
<evidence type="ECO:0000256" key="5">
    <source>
        <dbReference type="ARBA" id="ARBA00023136"/>
    </source>
</evidence>
<keyword evidence="3" id="KW-1003">Cell membrane</keyword>